<feature type="domain" description="HTH hxlR-type" evidence="4">
    <location>
        <begin position="15"/>
        <end position="114"/>
    </location>
</feature>
<keyword evidence="1" id="KW-0805">Transcription regulation</keyword>
<dbReference type="PANTHER" id="PTHR33204:SF18">
    <property type="entry name" value="TRANSCRIPTIONAL REGULATORY PROTEIN"/>
    <property type="match status" value="1"/>
</dbReference>
<comment type="caution">
    <text evidence="5">The sequence shown here is derived from an EMBL/GenBank/DDBJ whole genome shotgun (WGS) entry which is preliminary data.</text>
</comment>
<evidence type="ECO:0000256" key="2">
    <source>
        <dbReference type="ARBA" id="ARBA00023125"/>
    </source>
</evidence>
<sequence length="121" mass="13669">MDSIDKVWCDGEEWCPITVTASLLSKKWHPVIVSRLLVQDELGFAELQERITDVSSKVLSDALQDLEDKGLVEREIVSEKPFRVSYSLTEQGRSLEPIIDKMDDWGTNYLETSGEPPSDIA</sequence>
<dbReference type="InterPro" id="IPR036390">
    <property type="entry name" value="WH_DNA-bd_sf"/>
</dbReference>
<evidence type="ECO:0000313" key="5">
    <source>
        <dbReference type="EMBL" id="MBX0325557.1"/>
    </source>
</evidence>
<accession>A0AAW4PZ41</accession>
<keyword evidence="3" id="KW-0804">Transcription</keyword>
<dbReference type="InterPro" id="IPR011991">
    <property type="entry name" value="ArsR-like_HTH"/>
</dbReference>
<dbReference type="EMBL" id="RKLR01000015">
    <property type="protein sequence ID" value="MBX0325557.1"/>
    <property type="molecule type" value="Genomic_DNA"/>
</dbReference>
<proteinExistence type="predicted"/>
<dbReference type="PANTHER" id="PTHR33204">
    <property type="entry name" value="TRANSCRIPTIONAL REGULATOR, MARR FAMILY"/>
    <property type="match status" value="1"/>
</dbReference>
<organism evidence="5 6">
    <name type="scientific">Haloarcula rubra</name>
    <dbReference type="NCBI Taxonomy" id="2487747"/>
    <lineage>
        <taxon>Archaea</taxon>
        <taxon>Methanobacteriati</taxon>
        <taxon>Methanobacteriota</taxon>
        <taxon>Stenosarchaea group</taxon>
        <taxon>Halobacteria</taxon>
        <taxon>Halobacteriales</taxon>
        <taxon>Haloarculaceae</taxon>
        <taxon>Haloarcula</taxon>
    </lineage>
</organism>
<dbReference type="SUPFAM" id="SSF46785">
    <property type="entry name" value="Winged helix' DNA-binding domain"/>
    <property type="match status" value="1"/>
</dbReference>
<dbReference type="AlphaFoldDB" id="A0AAW4PZ41"/>
<dbReference type="InterPro" id="IPR002577">
    <property type="entry name" value="HTH_HxlR"/>
</dbReference>
<dbReference type="Gene3D" id="1.10.10.10">
    <property type="entry name" value="Winged helix-like DNA-binding domain superfamily/Winged helix DNA-binding domain"/>
    <property type="match status" value="1"/>
</dbReference>
<dbReference type="Pfam" id="PF01638">
    <property type="entry name" value="HxlR"/>
    <property type="match status" value="1"/>
</dbReference>
<protein>
    <submittedName>
        <fullName evidence="5">Helix-turn-helix transcriptional regulator</fullName>
    </submittedName>
</protein>
<keyword evidence="6" id="KW-1185">Reference proteome</keyword>
<evidence type="ECO:0000256" key="1">
    <source>
        <dbReference type="ARBA" id="ARBA00023015"/>
    </source>
</evidence>
<dbReference type="CDD" id="cd00090">
    <property type="entry name" value="HTH_ARSR"/>
    <property type="match status" value="1"/>
</dbReference>
<dbReference type="RefSeq" id="WP_220620418.1">
    <property type="nucleotide sequence ID" value="NZ_RKLR01000015.1"/>
</dbReference>
<reference evidence="5 6" key="1">
    <citation type="submission" date="2021-06" db="EMBL/GenBank/DDBJ databases">
        <title>Halomicroarcula sp. a new haloarchaeum isolated from saline soil.</title>
        <authorList>
            <person name="Duran-Viseras A."/>
            <person name="Sanchez-Porro C."/>
            <person name="Ventosa A."/>
        </authorList>
    </citation>
    <scope>NUCLEOTIDE SEQUENCE [LARGE SCALE GENOMIC DNA]</scope>
    <source>
        <strain evidence="5 6">F13</strain>
    </source>
</reference>
<dbReference type="Proteomes" id="UP001430377">
    <property type="component" value="Unassembled WGS sequence"/>
</dbReference>
<gene>
    <name evidence="5" type="ORF">EGH21_21260</name>
</gene>
<evidence type="ECO:0000256" key="3">
    <source>
        <dbReference type="ARBA" id="ARBA00023163"/>
    </source>
</evidence>
<name>A0AAW4PZ41_9EURY</name>
<dbReference type="PROSITE" id="PS51118">
    <property type="entry name" value="HTH_HXLR"/>
    <property type="match status" value="1"/>
</dbReference>
<dbReference type="InterPro" id="IPR036388">
    <property type="entry name" value="WH-like_DNA-bd_sf"/>
</dbReference>
<dbReference type="GO" id="GO:0003677">
    <property type="term" value="F:DNA binding"/>
    <property type="evidence" value="ECO:0007669"/>
    <property type="project" value="UniProtKB-KW"/>
</dbReference>
<keyword evidence="2" id="KW-0238">DNA-binding</keyword>
<evidence type="ECO:0000313" key="6">
    <source>
        <dbReference type="Proteomes" id="UP001430377"/>
    </source>
</evidence>
<evidence type="ECO:0000259" key="4">
    <source>
        <dbReference type="PROSITE" id="PS51118"/>
    </source>
</evidence>